<dbReference type="AlphaFoldDB" id="A0A850QJ49"/>
<feature type="transmembrane region" description="Helical" evidence="6">
    <location>
        <begin position="345"/>
        <end position="366"/>
    </location>
</feature>
<feature type="transmembrane region" description="Helical" evidence="6">
    <location>
        <begin position="378"/>
        <end position="401"/>
    </location>
</feature>
<sequence length="443" mass="49581">MFGFLRSHYPSTMVEDKTEIDQKYHYWRFHIMVSMYIGYAGFYFSRKTFNYAMPAMMADLGLDKADIGLIGTLFYITYGCSKFFSGIISDRSNPRYFMGLGLIATGIINIVFGLSSSLYMLAILWVLNAWFQGWGWPSCSKLLTTWYSRSERGFWWALWNTAHNVGGALIPLVVGYLTLHFGWRYGFMLPGIIAVVIGLFICWRLRDKPVTLGLPSVGRWRKDHLEIAQENEGLGLSSRDILHKYVIKNKYIWLLAFSYVLVYIVRTGINDWGNLYLTEQFHYSLISANGAISLFEIGGFVGSLVAGWGSDKLFGGNRGPMNLIFAIGIFLSVAALWLMPFKSYVLQSACFFAIGFFIFGPQMLIGMAAAECSHKNSAGAATGFVGLFAYMGAALSGYPLAIVVEHYHWTGFFTVLAAVSAVIGLLLLPFLKAQSIAITQKII</sequence>
<feature type="transmembrane region" description="Helical" evidence="6">
    <location>
        <begin position="281"/>
        <end position="309"/>
    </location>
</feature>
<dbReference type="InterPro" id="IPR051337">
    <property type="entry name" value="OPA_Antiporter"/>
</dbReference>
<dbReference type="PROSITE" id="PS00942">
    <property type="entry name" value="GLPT"/>
    <property type="match status" value="1"/>
</dbReference>
<keyword evidence="5 6" id="KW-0472">Membrane</keyword>
<keyword evidence="3 6" id="KW-0812">Transmembrane</keyword>
<protein>
    <submittedName>
        <fullName evidence="8">MFS transporter</fullName>
    </submittedName>
</protein>
<proteinExistence type="inferred from homology"/>
<evidence type="ECO:0000259" key="7">
    <source>
        <dbReference type="PROSITE" id="PS50850"/>
    </source>
</evidence>
<dbReference type="PIRSF" id="PIRSF002808">
    <property type="entry name" value="Hexose_phosphate_transp"/>
    <property type="match status" value="1"/>
</dbReference>
<evidence type="ECO:0000256" key="2">
    <source>
        <dbReference type="ARBA" id="ARBA00009598"/>
    </source>
</evidence>
<comment type="subcellular location">
    <subcellularLocation>
        <location evidence="1">Endomembrane system</location>
        <topology evidence="1">Multi-pass membrane protein</topology>
    </subcellularLocation>
</comment>
<dbReference type="SUPFAM" id="SSF103473">
    <property type="entry name" value="MFS general substrate transporter"/>
    <property type="match status" value="1"/>
</dbReference>
<evidence type="ECO:0000256" key="4">
    <source>
        <dbReference type="ARBA" id="ARBA00022989"/>
    </source>
</evidence>
<reference evidence="8 9" key="1">
    <citation type="submission" date="2020-06" db="EMBL/GenBank/DDBJ databases">
        <title>Photobacterium damselae subsp. damselae comparative genomics.</title>
        <authorList>
            <person name="Osorio C.R."/>
        </authorList>
    </citation>
    <scope>NUCLEOTIDE SEQUENCE [LARGE SCALE GENOMIC DNA]</scope>
    <source>
        <strain evidence="8 9">TW250/03</strain>
    </source>
</reference>
<feature type="transmembrane region" description="Helical" evidence="6">
    <location>
        <begin position="26"/>
        <end position="45"/>
    </location>
</feature>
<dbReference type="GO" id="GO:0035435">
    <property type="term" value="P:phosphate ion transmembrane transport"/>
    <property type="evidence" value="ECO:0007669"/>
    <property type="project" value="TreeGrafter"/>
</dbReference>
<feature type="transmembrane region" description="Helical" evidence="6">
    <location>
        <begin position="65"/>
        <end position="84"/>
    </location>
</feature>
<feature type="transmembrane region" description="Helical" evidence="6">
    <location>
        <begin position="251"/>
        <end position="269"/>
    </location>
</feature>
<dbReference type="InterPro" id="IPR036259">
    <property type="entry name" value="MFS_trans_sf"/>
</dbReference>
<dbReference type="Gene3D" id="1.20.1250.20">
    <property type="entry name" value="MFS general substrate transporter like domains"/>
    <property type="match status" value="2"/>
</dbReference>
<feature type="transmembrane region" description="Helical" evidence="6">
    <location>
        <begin position="407"/>
        <end position="431"/>
    </location>
</feature>
<feature type="transmembrane region" description="Helical" evidence="6">
    <location>
        <begin position="321"/>
        <end position="339"/>
    </location>
</feature>
<dbReference type="PANTHER" id="PTHR43826:SF3">
    <property type="entry name" value="GLUCOSE-6-PHOSPHATE EXCHANGER SLC37A4"/>
    <property type="match status" value="1"/>
</dbReference>
<feature type="transmembrane region" description="Helical" evidence="6">
    <location>
        <begin position="157"/>
        <end position="179"/>
    </location>
</feature>
<feature type="domain" description="Major facilitator superfamily (MFS) profile" evidence="7">
    <location>
        <begin position="31"/>
        <end position="436"/>
    </location>
</feature>
<evidence type="ECO:0000256" key="1">
    <source>
        <dbReference type="ARBA" id="ARBA00004127"/>
    </source>
</evidence>
<feature type="transmembrane region" description="Helical" evidence="6">
    <location>
        <begin position="185"/>
        <end position="203"/>
    </location>
</feature>
<dbReference type="GO" id="GO:0012505">
    <property type="term" value="C:endomembrane system"/>
    <property type="evidence" value="ECO:0007669"/>
    <property type="project" value="UniProtKB-SubCell"/>
</dbReference>
<dbReference type="InterPro" id="IPR011701">
    <property type="entry name" value="MFS"/>
</dbReference>
<dbReference type="EMBL" id="JABXOR010000025">
    <property type="protein sequence ID" value="NVO98665.1"/>
    <property type="molecule type" value="Genomic_DNA"/>
</dbReference>
<dbReference type="GO" id="GO:0005886">
    <property type="term" value="C:plasma membrane"/>
    <property type="evidence" value="ECO:0007669"/>
    <property type="project" value="TreeGrafter"/>
</dbReference>
<dbReference type="NCBIfam" id="NF008661">
    <property type="entry name" value="PRK11663.1"/>
    <property type="match status" value="1"/>
</dbReference>
<comment type="similarity">
    <text evidence="2">Belongs to the major facilitator superfamily. Organophosphate:Pi antiporter (OPA) (TC 2.A.1.4) family.</text>
</comment>
<name>A0A850QJ49_PHODD</name>
<evidence type="ECO:0000313" key="8">
    <source>
        <dbReference type="EMBL" id="NVO98665.1"/>
    </source>
</evidence>
<evidence type="ECO:0000313" key="9">
    <source>
        <dbReference type="Proteomes" id="UP000533429"/>
    </source>
</evidence>
<comment type="caution">
    <text evidence="8">The sequence shown here is derived from an EMBL/GenBank/DDBJ whole genome shotgun (WGS) entry which is preliminary data.</text>
</comment>
<dbReference type="InterPro" id="IPR021159">
    <property type="entry name" value="Sugar-P_transporter_CS"/>
</dbReference>
<gene>
    <name evidence="8" type="ORF">HWA77_00410</name>
</gene>
<evidence type="ECO:0000256" key="3">
    <source>
        <dbReference type="ARBA" id="ARBA00022692"/>
    </source>
</evidence>
<accession>A0A850QJ49</accession>
<organism evidence="8 9">
    <name type="scientific">Photobacterium damselae subsp. damselae</name>
    <name type="common">Listonella damsela</name>
    <dbReference type="NCBI Taxonomy" id="85581"/>
    <lineage>
        <taxon>Bacteria</taxon>
        <taxon>Pseudomonadati</taxon>
        <taxon>Pseudomonadota</taxon>
        <taxon>Gammaproteobacteria</taxon>
        <taxon>Vibrionales</taxon>
        <taxon>Vibrionaceae</taxon>
        <taxon>Photobacterium</taxon>
    </lineage>
</organism>
<dbReference type="InterPro" id="IPR020846">
    <property type="entry name" value="MFS_dom"/>
</dbReference>
<dbReference type="GO" id="GO:0061513">
    <property type="term" value="F:glucose 6-phosphate:phosphate antiporter activity"/>
    <property type="evidence" value="ECO:0007669"/>
    <property type="project" value="TreeGrafter"/>
</dbReference>
<dbReference type="Pfam" id="PF07690">
    <property type="entry name" value="MFS_1"/>
    <property type="match status" value="1"/>
</dbReference>
<dbReference type="PROSITE" id="PS50850">
    <property type="entry name" value="MFS"/>
    <property type="match status" value="1"/>
</dbReference>
<evidence type="ECO:0000256" key="6">
    <source>
        <dbReference type="SAM" id="Phobius"/>
    </source>
</evidence>
<dbReference type="NCBIfam" id="TIGR00881">
    <property type="entry name" value="2A0104"/>
    <property type="match status" value="1"/>
</dbReference>
<dbReference type="CDD" id="cd17488">
    <property type="entry name" value="MFS_UhpC"/>
    <property type="match status" value="1"/>
</dbReference>
<dbReference type="Proteomes" id="UP000533429">
    <property type="component" value="Unassembled WGS sequence"/>
</dbReference>
<dbReference type="InterPro" id="IPR000849">
    <property type="entry name" value="Sugar_P_transporter"/>
</dbReference>
<dbReference type="PANTHER" id="PTHR43826">
    <property type="entry name" value="GLUCOSE-6-PHOSPHATE EXCHANGER SLC37A4"/>
    <property type="match status" value="1"/>
</dbReference>
<keyword evidence="4 6" id="KW-1133">Transmembrane helix</keyword>
<evidence type="ECO:0000256" key="5">
    <source>
        <dbReference type="ARBA" id="ARBA00023136"/>
    </source>
</evidence>